<reference evidence="1" key="1">
    <citation type="submission" date="2023-02" db="EMBL/GenBank/DDBJ databases">
        <title>Genome sequence of Hyphococcus flavus.</title>
        <authorList>
            <person name="Rong J.-C."/>
            <person name="Zhao Q."/>
            <person name="Yi M."/>
            <person name="Wu J.-Y."/>
        </authorList>
    </citation>
    <scope>NUCLEOTIDE SEQUENCE</scope>
    <source>
        <strain evidence="1">MCCC 1K03223</strain>
    </source>
</reference>
<dbReference type="Gene3D" id="3.40.50.720">
    <property type="entry name" value="NAD(P)-binding Rossmann-like Domain"/>
    <property type="match status" value="1"/>
</dbReference>
<dbReference type="InterPro" id="IPR052184">
    <property type="entry name" value="SDR_enzymes"/>
</dbReference>
<organism evidence="1 2">
    <name type="scientific">Hyphococcus flavus</name>
    <dbReference type="NCBI Taxonomy" id="1866326"/>
    <lineage>
        <taxon>Bacteria</taxon>
        <taxon>Pseudomonadati</taxon>
        <taxon>Pseudomonadota</taxon>
        <taxon>Alphaproteobacteria</taxon>
        <taxon>Parvularculales</taxon>
        <taxon>Parvularculaceae</taxon>
        <taxon>Hyphococcus</taxon>
    </lineage>
</organism>
<evidence type="ECO:0000313" key="1">
    <source>
        <dbReference type="EMBL" id="WDI30613.1"/>
    </source>
</evidence>
<dbReference type="GO" id="GO:0016616">
    <property type="term" value="F:oxidoreductase activity, acting on the CH-OH group of donors, NAD or NADP as acceptor"/>
    <property type="evidence" value="ECO:0007669"/>
    <property type="project" value="TreeGrafter"/>
</dbReference>
<dbReference type="InterPro" id="IPR002347">
    <property type="entry name" value="SDR_fam"/>
</dbReference>
<keyword evidence="2" id="KW-1185">Reference proteome</keyword>
<dbReference type="PANTHER" id="PTHR45458">
    <property type="entry name" value="SHORT-CHAIN DEHYDROGENASE/REDUCTASE SDR"/>
    <property type="match status" value="1"/>
</dbReference>
<name>A0AAF0CF86_9PROT</name>
<proteinExistence type="predicted"/>
<dbReference type="RefSeq" id="WP_274492422.1">
    <property type="nucleotide sequence ID" value="NZ_CP118166.1"/>
</dbReference>
<dbReference type="AlphaFoldDB" id="A0AAF0CF86"/>
<dbReference type="Pfam" id="PF00106">
    <property type="entry name" value="adh_short"/>
    <property type="match status" value="1"/>
</dbReference>
<dbReference type="CDD" id="cd05325">
    <property type="entry name" value="carb_red_sniffer_like_SDR_c"/>
    <property type="match status" value="1"/>
</dbReference>
<dbReference type="EMBL" id="CP118166">
    <property type="protein sequence ID" value="WDI30613.1"/>
    <property type="molecule type" value="Genomic_DNA"/>
</dbReference>
<protein>
    <submittedName>
        <fullName evidence="1">SDR family oxidoreductase</fullName>
    </submittedName>
</protein>
<dbReference type="SUPFAM" id="SSF51735">
    <property type="entry name" value="NAD(P)-binding Rossmann-fold domains"/>
    <property type="match status" value="1"/>
</dbReference>
<dbReference type="KEGG" id="hfl:PUV54_11670"/>
<accession>A0AAF0CF86</accession>
<dbReference type="Proteomes" id="UP001214043">
    <property type="component" value="Chromosome"/>
</dbReference>
<dbReference type="PANTHER" id="PTHR45458:SF1">
    <property type="entry name" value="SHORT CHAIN DEHYDROGENASE"/>
    <property type="match status" value="1"/>
</dbReference>
<gene>
    <name evidence="1" type="ORF">PUV54_11670</name>
</gene>
<evidence type="ECO:0000313" key="2">
    <source>
        <dbReference type="Proteomes" id="UP001214043"/>
    </source>
</evidence>
<dbReference type="PRINTS" id="PR00081">
    <property type="entry name" value="GDHRDH"/>
</dbReference>
<dbReference type="InterPro" id="IPR036291">
    <property type="entry name" value="NAD(P)-bd_dom_sf"/>
</dbReference>
<sequence>MSTVLITGANRGIGLEFVKQYARDGWKVHACCRNPDKASELNTVQGDVFIHALDVTDHAAIVSLASDLAEPIDILVVNAGVGGRGEGDFGDYNYDVWKSVLDVNVYGSVATAEAFAPHVKNAKGKIAFISSKMGSIGDASGGAIAYRTSKTALNMAGKVVAAALAGEGVAVSIFHPGWVETDMGGPNALIKPDESVKGLRALIDQSPVTPSPRLLAYDGAEIPW</sequence>